<keyword evidence="3" id="KW-1185">Reference proteome</keyword>
<proteinExistence type="predicted"/>
<feature type="signal peptide" evidence="1">
    <location>
        <begin position="1"/>
        <end position="21"/>
    </location>
</feature>
<comment type="caution">
    <text evidence="2">The sequence shown here is derived from an EMBL/GenBank/DDBJ whole genome shotgun (WGS) entry which is preliminary data.</text>
</comment>
<dbReference type="EMBL" id="JAHWXP010000002">
    <property type="protein sequence ID" value="MBY8337202.1"/>
    <property type="molecule type" value="Genomic_DNA"/>
</dbReference>
<evidence type="ECO:0000256" key="1">
    <source>
        <dbReference type="SAM" id="SignalP"/>
    </source>
</evidence>
<sequence>MRTILAASACLALLAACSDGASDNADKADADGKLTSEEMASEVAAAGDEITMRPGQWENTIEFTEFDIPGVPEKMKDFMTKQMGSAMTTTSCLTQEEADRPNAGFFGGEKNDNCTYDKFDHAGGNLTLRMTCATDEGGTAKIAMDGQFGDESFTLTMDNRISGTRAGDVTMKGTVTGKRIGDCPT</sequence>
<dbReference type="Proteomes" id="UP000759298">
    <property type="component" value="Unassembled WGS sequence"/>
</dbReference>
<evidence type="ECO:0000313" key="3">
    <source>
        <dbReference type="Proteomes" id="UP000759298"/>
    </source>
</evidence>
<feature type="chain" id="PRO_5047291805" evidence="1">
    <location>
        <begin position="22"/>
        <end position="185"/>
    </location>
</feature>
<organism evidence="2 3">
    <name type="scientific">Alteriqipengyuania abyssalis</name>
    <dbReference type="NCBI Taxonomy" id="2860200"/>
    <lineage>
        <taxon>Bacteria</taxon>
        <taxon>Pseudomonadati</taxon>
        <taxon>Pseudomonadota</taxon>
        <taxon>Alphaproteobacteria</taxon>
        <taxon>Sphingomonadales</taxon>
        <taxon>Erythrobacteraceae</taxon>
        <taxon>Alteriqipengyuania</taxon>
    </lineage>
</organism>
<accession>A0ABS7PDP6</accession>
<dbReference type="RefSeq" id="WP_222824748.1">
    <property type="nucleotide sequence ID" value="NZ_JAHWXP010000002.1"/>
</dbReference>
<gene>
    <name evidence="2" type="ORF">KYN89_09080</name>
</gene>
<evidence type="ECO:0000313" key="2">
    <source>
        <dbReference type="EMBL" id="MBY8337202.1"/>
    </source>
</evidence>
<dbReference type="Pfam" id="PF12276">
    <property type="entry name" value="DUF3617"/>
    <property type="match status" value="1"/>
</dbReference>
<keyword evidence="1" id="KW-0732">Signal</keyword>
<protein>
    <submittedName>
        <fullName evidence="2">DUF3617 domain-containing protein</fullName>
    </submittedName>
</protein>
<dbReference type="InterPro" id="IPR022061">
    <property type="entry name" value="DUF3617"/>
</dbReference>
<reference evidence="2 3" key="1">
    <citation type="submission" date="2021-07" db="EMBL/GenBank/DDBJ databases">
        <title>Alteriqipengyuania abyssalis NZ-12B nov, sp.nov isolated from deep sea sponge in pacific ocean.</title>
        <authorList>
            <person name="Tareen S."/>
            <person name="Wink J."/>
        </authorList>
    </citation>
    <scope>NUCLEOTIDE SEQUENCE [LARGE SCALE GENOMIC DNA]</scope>
    <source>
        <strain evidence="2 3">NZ-12B</strain>
    </source>
</reference>
<dbReference type="PROSITE" id="PS51257">
    <property type="entry name" value="PROKAR_LIPOPROTEIN"/>
    <property type="match status" value="1"/>
</dbReference>
<name>A0ABS7PDP6_9SPHN</name>